<protein>
    <submittedName>
        <fullName evidence="4">SDR family NAD(P)-dependent oxidoreductase</fullName>
    </submittedName>
</protein>
<dbReference type="RefSeq" id="WP_319615343.1">
    <property type="nucleotide sequence ID" value="NZ_JAWXYB010000018.1"/>
</dbReference>
<name>A0AAW9DTE5_ACIAO</name>
<dbReference type="GO" id="GO:0016614">
    <property type="term" value="F:oxidoreductase activity, acting on CH-OH group of donors"/>
    <property type="evidence" value="ECO:0007669"/>
    <property type="project" value="UniProtKB-ARBA"/>
</dbReference>
<dbReference type="InterPro" id="IPR002347">
    <property type="entry name" value="SDR_fam"/>
</dbReference>
<proteinExistence type="inferred from homology"/>
<evidence type="ECO:0000313" key="5">
    <source>
        <dbReference type="Proteomes" id="UP001279553"/>
    </source>
</evidence>
<dbReference type="Pfam" id="PF00106">
    <property type="entry name" value="adh_short"/>
    <property type="match status" value="1"/>
</dbReference>
<feature type="compositionally biased region" description="Pro residues" evidence="3">
    <location>
        <begin position="91"/>
        <end position="100"/>
    </location>
</feature>
<dbReference type="Proteomes" id="UP001279553">
    <property type="component" value="Unassembled WGS sequence"/>
</dbReference>
<dbReference type="AlphaFoldDB" id="A0AAW9DTE5"/>
<dbReference type="EMBL" id="JAWXYB010000018">
    <property type="protein sequence ID" value="MDX5932489.1"/>
    <property type="molecule type" value="Genomic_DNA"/>
</dbReference>
<dbReference type="InterPro" id="IPR036291">
    <property type="entry name" value="NAD(P)-bd_dom_sf"/>
</dbReference>
<accession>A0AAW9DTE5</accession>
<comment type="similarity">
    <text evidence="1">Belongs to the short-chain dehydrogenases/reductases (SDR) family.</text>
</comment>
<evidence type="ECO:0000256" key="1">
    <source>
        <dbReference type="ARBA" id="ARBA00006484"/>
    </source>
</evidence>
<dbReference type="PANTHER" id="PTHR48107">
    <property type="entry name" value="NADPH-DEPENDENT ALDEHYDE REDUCTASE-LIKE PROTEIN, CHLOROPLASTIC-RELATED"/>
    <property type="match status" value="1"/>
</dbReference>
<organism evidence="4 5">
    <name type="scientific">Acidiphilium acidophilum</name>
    <name type="common">Thiobacillus acidophilus</name>
    <dbReference type="NCBI Taxonomy" id="76588"/>
    <lineage>
        <taxon>Bacteria</taxon>
        <taxon>Pseudomonadati</taxon>
        <taxon>Pseudomonadota</taxon>
        <taxon>Alphaproteobacteria</taxon>
        <taxon>Acetobacterales</taxon>
        <taxon>Acidocellaceae</taxon>
        <taxon>Acidiphilium</taxon>
    </lineage>
</organism>
<sequence>MAPNPACRRPAGRCALVTGGATGIGRAIAERFAAEGAGVTITHLPDGGDAAAVFAALRAINPEGPHAAEPADVTDHKAIFRWAAPPRPRKSPPWPRFWPRPHPERHRSRALMGARRSRGLLAAGILCDVPAPDDGCRFRRPATWRSPDGAPDRIA</sequence>
<comment type="caution">
    <text evidence="4">The sequence shown here is derived from an EMBL/GenBank/DDBJ whole genome shotgun (WGS) entry which is preliminary data.</text>
</comment>
<dbReference type="SUPFAM" id="SSF51735">
    <property type="entry name" value="NAD(P)-binding Rossmann-fold domains"/>
    <property type="match status" value="1"/>
</dbReference>
<dbReference type="Gene3D" id="3.40.50.720">
    <property type="entry name" value="NAD(P)-binding Rossmann-like Domain"/>
    <property type="match status" value="1"/>
</dbReference>
<evidence type="ECO:0000313" key="4">
    <source>
        <dbReference type="EMBL" id="MDX5932489.1"/>
    </source>
</evidence>
<evidence type="ECO:0000256" key="3">
    <source>
        <dbReference type="SAM" id="MobiDB-lite"/>
    </source>
</evidence>
<keyword evidence="5" id="KW-1185">Reference proteome</keyword>
<feature type="region of interest" description="Disordered" evidence="3">
    <location>
        <begin position="83"/>
        <end position="105"/>
    </location>
</feature>
<evidence type="ECO:0000256" key="2">
    <source>
        <dbReference type="ARBA" id="ARBA00023002"/>
    </source>
</evidence>
<reference evidence="4 5" key="1">
    <citation type="submission" date="2023-11" db="EMBL/GenBank/DDBJ databases">
        <title>MicrobeMod: A computational toolkit for identifying prokaryotic methylation and restriction-modification with nanopore sequencing.</title>
        <authorList>
            <person name="Crits-Christoph A."/>
            <person name="Kang S.C."/>
            <person name="Lee H."/>
            <person name="Ostrov N."/>
        </authorList>
    </citation>
    <scope>NUCLEOTIDE SEQUENCE [LARGE SCALE GENOMIC DNA]</scope>
    <source>
        <strain evidence="4 5">DSMZ 700</strain>
    </source>
</reference>
<gene>
    <name evidence="4" type="ORF">SIL87_17160</name>
</gene>
<keyword evidence="2" id="KW-0560">Oxidoreductase</keyword>